<feature type="non-terminal residue" evidence="2">
    <location>
        <position position="1"/>
    </location>
</feature>
<accession>A0A8H5KQD5</accession>
<feature type="region of interest" description="Disordered" evidence="1">
    <location>
        <begin position="1"/>
        <end position="67"/>
    </location>
</feature>
<keyword evidence="3" id="KW-1185">Reference proteome</keyword>
<evidence type="ECO:0000256" key="1">
    <source>
        <dbReference type="SAM" id="MobiDB-lite"/>
    </source>
</evidence>
<dbReference type="Proteomes" id="UP000546213">
    <property type="component" value="Unassembled WGS sequence"/>
</dbReference>
<feature type="compositionally biased region" description="Acidic residues" evidence="1">
    <location>
        <begin position="17"/>
        <end position="27"/>
    </location>
</feature>
<dbReference type="OrthoDB" id="5102807at2759"/>
<gene>
    <name evidence="2" type="ORF">FPCIR_12529</name>
</gene>
<evidence type="ECO:0000313" key="3">
    <source>
        <dbReference type="Proteomes" id="UP000546213"/>
    </source>
</evidence>
<name>A0A8H5KQD5_9HYPO</name>
<organism evidence="2 3">
    <name type="scientific">Fusarium pseudocircinatum</name>
    <dbReference type="NCBI Taxonomy" id="56676"/>
    <lineage>
        <taxon>Eukaryota</taxon>
        <taxon>Fungi</taxon>
        <taxon>Dikarya</taxon>
        <taxon>Ascomycota</taxon>
        <taxon>Pezizomycotina</taxon>
        <taxon>Sordariomycetes</taxon>
        <taxon>Hypocreomycetidae</taxon>
        <taxon>Hypocreales</taxon>
        <taxon>Nectriaceae</taxon>
        <taxon>Fusarium</taxon>
        <taxon>Fusarium fujikuroi species complex</taxon>
    </lineage>
</organism>
<evidence type="ECO:0000313" key="2">
    <source>
        <dbReference type="EMBL" id="KAF5576566.1"/>
    </source>
</evidence>
<dbReference type="EMBL" id="JAAOAS010000423">
    <property type="protein sequence ID" value="KAF5576566.1"/>
    <property type="molecule type" value="Genomic_DNA"/>
</dbReference>
<dbReference type="AlphaFoldDB" id="A0A8H5KQD5"/>
<sequence>MQDGLDKLEPYSAEAETSSDDESDEASDPPNSLADSSEIESQFAPRSDGNSAADSGNNEASTTPPALYLRRVTAPTRWEATVLTQTHADPIRLKEENRANRVRYDELRDEIIGLTDSNLTPTQVLAKMEELSRVAVDQLR</sequence>
<reference evidence="2 3" key="1">
    <citation type="submission" date="2020-05" db="EMBL/GenBank/DDBJ databases">
        <title>Identification and distribution of gene clusters putatively required for synthesis of sphingolipid metabolism inhibitors in phylogenetically diverse species of the filamentous fungus Fusarium.</title>
        <authorList>
            <person name="Kim H.-S."/>
            <person name="Busman M."/>
            <person name="Brown D.W."/>
            <person name="Divon H."/>
            <person name="Uhlig S."/>
            <person name="Proctor R.H."/>
        </authorList>
    </citation>
    <scope>NUCLEOTIDE SEQUENCE [LARGE SCALE GENOMIC DNA]</scope>
    <source>
        <strain evidence="2 3">NRRL 36939</strain>
    </source>
</reference>
<comment type="caution">
    <text evidence="2">The sequence shown here is derived from an EMBL/GenBank/DDBJ whole genome shotgun (WGS) entry which is preliminary data.</text>
</comment>
<feature type="compositionally biased region" description="Polar residues" evidence="1">
    <location>
        <begin position="48"/>
        <end position="64"/>
    </location>
</feature>
<proteinExistence type="predicted"/>
<protein>
    <submittedName>
        <fullName evidence="2">Uncharacterized protein</fullName>
    </submittedName>
</protein>